<accession>A0A6A6WRX1</accession>
<evidence type="ECO:0000313" key="3">
    <source>
        <dbReference type="Proteomes" id="UP000799757"/>
    </source>
</evidence>
<dbReference type="Pfam" id="PF06985">
    <property type="entry name" value="HET"/>
    <property type="match status" value="1"/>
</dbReference>
<protein>
    <submittedName>
        <fullName evidence="2">HET-domain-containing protein</fullName>
    </submittedName>
</protein>
<evidence type="ECO:0000259" key="1">
    <source>
        <dbReference type="Pfam" id="PF06985"/>
    </source>
</evidence>
<dbReference type="EMBL" id="MU002398">
    <property type="protein sequence ID" value="KAF2786839.1"/>
    <property type="molecule type" value="Genomic_DNA"/>
</dbReference>
<name>A0A6A6WRX1_9PLEO</name>
<proteinExistence type="predicted"/>
<dbReference type="Proteomes" id="UP000799757">
    <property type="component" value="Unassembled WGS sequence"/>
</dbReference>
<feature type="domain" description="Heterokaryon incompatibility" evidence="1">
    <location>
        <begin position="96"/>
        <end position="230"/>
    </location>
</feature>
<keyword evidence="3" id="KW-1185">Reference proteome</keyword>
<organism evidence="2 3">
    <name type="scientific">Melanomma pulvis-pyrius CBS 109.77</name>
    <dbReference type="NCBI Taxonomy" id="1314802"/>
    <lineage>
        <taxon>Eukaryota</taxon>
        <taxon>Fungi</taxon>
        <taxon>Dikarya</taxon>
        <taxon>Ascomycota</taxon>
        <taxon>Pezizomycotina</taxon>
        <taxon>Dothideomycetes</taxon>
        <taxon>Pleosporomycetidae</taxon>
        <taxon>Pleosporales</taxon>
        <taxon>Melanommataceae</taxon>
        <taxon>Melanomma</taxon>
    </lineage>
</organism>
<sequence length="258" mass="29155">MVYLNIFSTGPRNSLRLFLLQKSLAKSVGTTDNSRQDADADSPDLDYVKQWLDKCRDSHALVSSQCTPLQILPRAPLRVIDCRARTVRLAEPHEPYICLSYVWGKYSTISTFDGAALPSGLPQTIEDAIFVALELGIPQLWVDQYCINQKDLEEKMKTIQDMNLIYGGAELTIVAASGEDASGGLPGIRGTPRQIRRLVKSGDCTFWMSKDISMSFRSSRWNTRGWTYQEGLLSRRRLVFTDARLYCQCNEGYYVEAF</sequence>
<dbReference type="InterPro" id="IPR010730">
    <property type="entry name" value="HET"/>
</dbReference>
<dbReference type="PANTHER" id="PTHR33112">
    <property type="entry name" value="DOMAIN PROTEIN, PUTATIVE-RELATED"/>
    <property type="match status" value="1"/>
</dbReference>
<evidence type="ECO:0000313" key="2">
    <source>
        <dbReference type="EMBL" id="KAF2786839.1"/>
    </source>
</evidence>
<gene>
    <name evidence="2" type="ORF">K505DRAFT_317715</name>
</gene>
<dbReference type="AlphaFoldDB" id="A0A6A6WRX1"/>
<feature type="non-terminal residue" evidence="2">
    <location>
        <position position="258"/>
    </location>
</feature>
<dbReference type="OrthoDB" id="5428863at2759"/>
<reference evidence="2" key="1">
    <citation type="journal article" date="2020" name="Stud. Mycol.">
        <title>101 Dothideomycetes genomes: a test case for predicting lifestyles and emergence of pathogens.</title>
        <authorList>
            <person name="Haridas S."/>
            <person name="Albert R."/>
            <person name="Binder M."/>
            <person name="Bloem J."/>
            <person name="Labutti K."/>
            <person name="Salamov A."/>
            <person name="Andreopoulos B."/>
            <person name="Baker S."/>
            <person name="Barry K."/>
            <person name="Bills G."/>
            <person name="Bluhm B."/>
            <person name="Cannon C."/>
            <person name="Castanera R."/>
            <person name="Culley D."/>
            <person name="Daum C."/>
            <person name="Ezra D."/>
            <person name="Gonzalez J."/>
            <person name="Henrissat B."/>
            <person name="Kuo A."/>
            <person name="Liang C."/>
            <person name="Lipzen A."/>
            <person name="Lutzoni F."/>
            <person name="Magnuson J."/>
            <person name="Mondo S."/>
            <person name="Nolan M."/>
            <person name="Ohm R."/>
            <person name="Pangilinan J."/>
            <person name="Park H.-J."/>
            <person name="Ramirez L."/>
            <person name="Alfaro M."/>
            <person name="Sun H."/>
            <person name="Tritt A."/>
            <person name="Yoshinaga Y."/>
            <person name="Zwiers L.-H."/>
            <person name="Turgeon B."/>
            <person name="Goodwin S."/>
            <person name="Spatafora J."/>
            <person name="Crous P."/>
            <person name="Grigoriev I."/>
        </authorList>
    </citation>
    <scope>NUCLEOTIDE SEQUENCE</scope>
    <source>
        <strain evidence="2">CBS 109.77</strain>
    </source>
</reference>
<dbReference type="PANTHER" id="PTHR33112:SF1">
    <property type="entry name" value="HETEROKARYON INCOMPATIBILITY DOMAIN-CONTAINING PROTEIN"/>
    <property type="match status" value="1"/>
</dbReference>